<proteinExistence type="predicted"/>
<sequence>MGIRKVMVEVAKKPLVFRKSGVSSLLWYVMRGTSSKLHSRAEQLLRLLVDNSILNAGDKFGQGKLCEELEAVELTLMWDSLYEELSEAVSNGSLLHLNHLLSLLISTVQIDYVRKITGG</sequence>
<dbReference type="PANTHER" id="PTHR17695:SF11">
    <property type="entry name" value="SMALL SUBUNIT PROCESSOME COMPONENT 20 HOMOLOG"/>
    <property type="match status" value="1"/>
</dbReference>
<protein>
    <submittedName>
        <fullName evidence="1">Uncharacterized protein</fullName>
    </submittedName>
</protein>
<comment type="caution">
    <text evidence="1">The sequence shown here is derived from an EMBL/GenBank/DDBJ whole genome shotgun (WGS) entry which is preliminary data.</text>
</comment>
<name>A0AAU9RGK3_THLAR</name>
<feature type="non-terminal residue" evidence="1">
    <location>
        <position position="119"/>
    </location>
</feature>
<dbReference type="AlphaFoldDB" id="A0AAU9RGK3"/>
<dbReference type="PANTHER" id="PTHR17695">
    <property type="entry name" value="SMALL SUBUNIT PROCESSOME COMPONENT 20 HOMOLOG"/>
    <property type="match status" value="1"/>
</dbReference>
<dbReference type="EMBL" id="CAJVSB020000166">
    <property type="protein sequence ID" value="CAH2042259.1"/>
    <property type="molecule type" value="Genomic_DNA"/>
</dbReference>
<reference evidence="1 2" key="1">
    <citation type="submission" date="2022-03" db="EMBL/GenBank/DDBJ databases">
        <authorList>
            <person name="Nunn A."/>
            <person name="Chopra R."/>
            <person name="Nunn A."/>
            <person name="Contreras Garrido A."/>
        </authorList>
    </citation>
    <scope>NUCLEOTIDE SEQUENCE [LARGE SCALE GENOMIC DNA]</scope>
</reference>
<dbReference type="InterPro" id="IPR052575">
    <property type="entry name" value="SSU_processome_comp_20"/>
</dbReference>
<organism evidence="1 2">
    <name type="scientific">Thlaspi arvense</name>
    <name type="common">Field penny-cress</name>
    <dbReference type="NCBI Taxonomy" id="13288"/>
    <lineage>
        <taxon>Eukaryota</taxon>
        <taxon>Viridiplantae</taxon>
        <taxon>Streptophyta</taxon>
        <taxon>Embryophyta</taxon>
        <taxon>Tracheophyta</taxon>
        <taxon>Spermatophyta</taxon>
        <taxon>Magnoliopsida</taxon>
        <taxon>eudicotyledons</taxon>
        <taxon>Gunneridae</taxon>
        <taxon>Pentapetalae</taxon>
        <taxon>rosids</taxon>
        <taxon>malvids</taxon>
        <taxon>Brassicales</taxon>
        <taxon>Brassicaceae</taxon>
        <taxon>Thlaspideae</taxon>
        <taxon>Thlaspi</taxon>
    </lineage>
</organism>
<keyword evidence="2" id="KW-1185">Reference proteome</keyword>
<evidence type="ECO:0000313" key="2">
    <source>
        <dbReference type="Proteomes" id="UP000836841"/>
    </source>
</evidence>
<dbReference type="Proteomes" id="UP000836841">
    <property type="component" value="Unassembled WGS sequence"/>
</dbReference>
<dbReference type="GO" id="GO:0030686">
    <property type="term" value="C:90S preribosome"/>
    <property type="evidence" value="ECO:0007669"/>
    <property type="project" value="TreeGrafter"/>
</dbReference>
<evidence type="ECO:0000313" key="1">
    <source>
        <dbReference type="EMBL" id="CAH2042259.1"/>
    </source>
</evidence>
<gene>
    <name evidence="1" type="ORF">TAV2_LOCUS4686</name>
</gene>
<dbReference type="GO" id="GO:0032040">
    <property type="term" value="C:small-subunit processome"/>
    <property type="evidence" value="ECO:0007669"/>
    <property type="project" value="TreeGrafter"/>
</dbReference>
<accession>A0AAU9RGK3</accession>